<organism evidence="3 4">
    <name type="scientific">Ancylostoma caninum</name>
    <name type="common">Dog hookworm</name>
    <dbReference type="NCBI Taxonomy" id="29170"/>
    <lineage>
        <taxon>Eukaryota</taxon>
        <taxon>Metazoa</taxon>
        <taxon>Ecdysozoa</taxon>
        <taxon>Nematoda</taxon>
        <taxon>Chromadorea</taxon>
        <taxon>Rhabditida</taxon>
        <taxon>Rhabditina</taxon>
        <taxon>Rhabditomorpha</taxon>
        <taxon>Strongyloidea</taxon>
        <taxon>Ancylostomatidae</taxon>
        <taxon>Ancylostomatinae</taxon>
        <taxon>Ancylostoma</taxon>
    </lineage>
</organism>
<evidence type="ECO:0000313" key="2">
    <source>
        <dbReference type="EMBL" id="RCN23805.1"/>
    </source>
</evidence>
<gene>
    <name evidence="3" type="ORF">ANCCAN_02202</name>
    <name evidence="2" type="ORF">ANCCAN_30507</name>
</gene>
<feature type="compositionally biased region" description="Low complexity" evidence="1">
    <location>
        <begin position="249"/>
        <end position="263"/>
    </location>
</feature>
<feature type="compositionally biased region" description="Low complexity" evidence="1">
    <location>
        <begin position="228"/>
        <end position="240"/>
    </location>
</feature>
<proteinExistence type="predicted"/>
<dbReference type="EMBL" id="JOJR01000012">
    <property type="protein sequence ID" value="RCN51536.1"/>
    <property type="molecule type" value="Genomic_DNA"/>
</dbReference>
<reference evidence="3 4" key="1">
    <citation type="submission" date="2014-10" db="EMBL/GenBank/DDBJ databases">
        <title>Draft genome of the hookworm Ancylostoma caninum.</title>
        <authorList>
            <person name="Mitreva M."/>
        </authorList>
    </citation>
    <scope>NUCLEOTIDE SEQUENCE [LARGE SCALE GENOMIC DNA]</scope>
    <source>
        <strain evidence="3 4">Baltimore</strain>
    </source>
</reference>
<name>A0A368H4L3_ANCCA</name>
<comment type="caution">
    <text evidence="3">The sequence shown here is derived from an EMBL/GenBank/DDBJ whole genome shotgun (WGS) entry which is preliminary data.</text>
</comment>
<feature type="compositionally biased region" description="Low complexity" evidence="1">
    <location>
        <begin position="122"/>
        <end position="155"/>
    </location>
</feature>
<dbReference type="AlphaFoldDB" id="A0A368H4L3"/>
<dbReference type="Proteomes" id="UP000252519">
    <property type="component" value="Unassembled WGS sequence"/>
</dbReference>
<feature type="region of interest" description="Disordered" evidence="1">
    <location>
        <begin position="228"/>
        <end position="266"/>
    </location>
</feature>
<evidence type="ECO:0000313" key="4">
    <source>
        <dbReference type="Proteomes" id="UP000252519"/>
    </source>
</evidence>
<sequence length="350" mass="37585">MSYYNSFNTNPQFVVITPNSNFVTASPVPLRLVAQSSAPQNVSHSIASPSPSRVRFVSLRAPPPRFVSQPVAQLPSASPRFIAQSPLTQRLLAQSQASHRAVAQRAASPRFIAQSPLTQRLLAQSQASSAQPTSSSRSYRAPAPSLQSQSPPASLTAQSPLSVSLFEPSQSSPPSLTAQTPLSVSLFEPSQSSPPSLTAQTPLSVSLFEPSQSPPCLTPVPQLASPSALSPCSSASSTPPYLSPPASPSVPSSHHSNGSPNLSDRLTTTYRGKWQDKVVAIPFRSTRRSDSRIPIDAFNAKLEEFMCESIAIHACFLIAVFHEDGLQIQFKDSCMRGHKRFEKTPSMPMQ</sequence>
<keyword evidence="4" id="KW-1185">Reference proteome</keyword>
<protein>
    <submittedName>
        <fullName evidence="3">Uncharacterized protein</fullName>
    </submittedName>
</protein>
<evidence type="ECO:0000313" key="3">
    <source>
        <dbReference type="EMBL" id="RCN51536.1"/>
    </source>
</evidence>
<dbReference type="OrthoDB" id="5907974at2759"/>
<evidence type="ECO:0000256" key="1">
    <source>
        <dbReference type="SAM" id="MobiDB-lite"/>
    </source>
</evidence>
<feature type="region of interest" description="Disordered" evidence="1">
    <location>
        <begin position="122"/>
        <end position="159"/>
    </location>
</feature>
<accession>A0A368H4L3</accession>
<dbReference type="EMBL" id="JOJR01024947">
    <property type="protein sequence ID" value="RCN23805.1"/>
    <property type="molecule type" value="Genomic_DNA"/>
</dbReference>